<evidence type="ECO:0000259" key="4">
    <source>
        <dbReference type="PROSITE" id="PS50125"/>
    </source>
</evidence>
<keyword evidence="1" id="KW-0597">Phosphoprotein</keyword>
<dbReference type="InterPro" id="IPR001054">
    <property type="entry name" value="A/G_cyclase"/>
</dbReference>
<feature type="modified residue" description="4-aspartylphosphate" evidence="1">
    <location>
        <position position="55"/>
    </location>
</feature>
<dbReference type="Gene3D" id="3.30.70.1230">
    <property type="entry name" value="Nucleotide cyclase"/>
    <property type="match status" value="1"/>
</dbReference>
<dbReference type="GO" id="GO:0000160">
    <property type="term" value="P:phosphorelay signal transduction system"/>
    <property type="evidence" value="ECO:0007669"/>
    <property type="project" value="InterPro"/>
</dbReference>
<evidence type="ECO:0000313" key="5">
    <source>
        <dbReference type="EMBL" id="RDI61256.1"/>
    </source>
</evidence>
<reference evidence="5 6" key="1">
    <citation type="submission" date="2018-07" db="EMBL/GenBank/DDBJ databases">
        <title>Genomic Encyclopedia of Type Strains, Phase IV (KMG-IV): sequencing the most valuable type-strain genomes for metagenomic binning, comparative biology and taxonomic classification.</title>
        <authorList>
            <person name="Goeker M."/>
        </authorList>
    </citation>
    <scope>NUCLEOTIDE SEQUENCE [LARGE SCALE GENOMIC DNA]</scope>
    <source>
        <strain evidence="5 6">DSM 14364</strain>
    </source>
</reference>
<dbReference type="PANTHER" id="PTHR43081">
    <property type="entry name" value="ADENYLATE CYCLASE, TERMINAL-DIFFERENTIATION SPECIFIC-RELATED"/>
    <property type="match status" value="1"/>
</dbReference>
<evidence type="ECO:0000256" key="1">
    <source>
        <dbReference type="PROSITE-ProRule" id="PRU00169"/>
    </source>
</evidence>
<keyword evidence="2" id="KW-0175">Coiled coil</keyword>
<dbReference type="GO" id="GO:0004016">
    <property type="term" value="F:adenylate cyclase activity"/>
    <property type="evidence" value="ECO:0007669"/>
    <property type="project" value="UniProtKB-ARBA"/>
</dbReference>
<dbReference type="SMART" id="SM00044">
    <property type="entry name" value="CYCc"/>
    <property type="match status" value="1"/>
</dbReference>
<evidence type="ECO:0000259" key="3">
    <source>
        <dbReference type="PROSITE" id="PS50110"/>
    </source>
</evidence>
<feature type="coiled-coil region" evidence="2">
    <location>
        <begin position="128"/>
        <end position="162"/>
    </location>
</feature>
<dbReference type="CDD" id="cd07302">
    <property type="entry name" value="CHD"/>
    <property type="match status" value="1"/>
</dbReference>
<gene>
    <name evidence="5" type="ORF">DES45_102651</name>
</gene>
<dbReference type="RefSeq" id="WP_114769407.1">
    <property type="nucleotide sequence ID" value="NZ_QQBB01000002.1"/>
</dbReference>
<dbReference type="InterPro" id="IPR029787">
    <property type="entry name" value="Nucleotide_cyclase"/>
</dbReference>
<dbReference type="Pfam" id="PF00072">
    <property type="entry name" value="Response_reg"/>
    <property type="match status" value="1"/>
</dbReference>
<dbReference type="Proteomes" id="UP000254925">
    <property type="component" value="Unassembled WGS sequence"/>
</dbReference>
<organism evidence="5 6">
    <name type="scientific">Microvirga subterranea</name>
    <dbReference type="NCBI Taxonomy" id="186651"/>
    <lineage>
        <taxon>Bacteria</taxon>
        <taxon>Pseudomonadati</taxon>
        <taxon>Pseudomonadota</taxon>
        <taxon>Alphaproteobacteria</taxon>
        <taxon>Hyphomicrobiales</taxon>
        <taxon>Methylobacteriaceae</taxon>
        <taxon>Microvirga</taxon>
    </lineage>
</organism>
<comment type="caution">
    <text evidence="5">The sequence shown here is derived from an EMBL/GenBank/DDBJ whole genome shotgun (WGS) entry which is preliminary data.</text>
</comment>
<sequence length="375" mass="41371">MRERPLILVVDDIAENVDIVTTRLIATGYDVEIARNGREAIDQAYRVRPDMILLDVMMPDIDGIEVTRRLKADEAMRAIPILLLTAKAGKDDVVTGLDAGGDDYITKPFDQATLVARVRSLLRIKGLYDTVQQQALELAALNQDLEARVEKQIRELERARGLKRFLPPQLAEMITAEGSEAGILQHHRREIVALFCDLRGFTSFAEIAEPEEVMDLLKAYHAALGPLIHEAEGTLERFLGDGMMVIFNDPLPCTDAAARAVELATLMRERFLTLSQNWEILGYRIGFGVGIAQGYATLGRIGFEGRLDYAAIGTVTNIAARLCAEARNGQILVTHRIATEVADTAVLDAVGDLQLKGLSRPLPVFNVKSLNRPAF</sequence>
<dbReference type="PANTHER" id="PTHR43081:SF20">
    <property type="entry name" value="TWO-COMPONENT RESPONSE REGULATOR"/>
    <property type="match status" value="1"/>
</dbReference>
<feature type="domain" description="Guanylate cyclase" evidence="4">
    <location>
        <begin position="192"/>
        <end position="323"/>
    </location>
</feature>
<dbReference type="InterPro" id="IPR050697">
    <property type="entry name" value="Adenylyl/Guanylyl_Cyclase_3/4"/>
</dbReference>
<dbReference type="Gene3D" id="3.40.50.2300">
    <property type="match status" value="1"/>
</dbReference>
<proteinExistence type="predicted"/>
<dbReference type="SUPFAM" id="SSF52172">
    <property type="entry name" value="CheY-like"/>
    <property type="match status" value="1"/>
</dbReference>
<evidence type="ECO:0000256" key="2">
    <source>
        <dbReference type="SAM" id="Coils"/>
    </source>
</evidence>
<keyword evidence="6" id="KW-1185">Reference proteome</keyword>
<feature type="domain" description="Response regulatory" evidence="3">
    <location>
        <begin position="6"/>
        <end position="122"/>
    </location>
</feature>
<dbReference type="InterPro" id="IPR001789">
    <property type="entry name" value="Sig_transdc_resp-reg_receiver"/>
</dbReference>
<protein>
    <submittedName>
        <fullName evidence="5">Adenylate/guanylate cyclase family protein</fullName>
    </submittedName>
</protein>
<dbReference type="GO" id="GO:0006171">
    <property type="term" value="P:cAMP biosynthetic process"/>
    <property type="evidence" value="ECO:0007669"/>
    <property type="project" value="TreeGrafter"/>
</dbReference>
<dbReference type="InterPro" id="IPR011006">
    <property type="entry name" value="CheY-like_superfamily"/>
</dbReference>
<evidence type="ECO:0000313" key="6">
    <source>
        <dbReference type="Proteomes" id="UP000254925"/>
    </source>
</evidence>
<dbReference type="SUPFAM" id="SSF55073">
    <property type="entry name" value="Nucleotide cyclase"/>
    <property type="match status" value="1"/>
</dbReference>
<dbReference type="Pfam" id="PF00211">
    <property type="entry name" value="Guanylate_cyc"/>
    <property type="match status" value="1"/>
</dbReference>
<name>A0A370HRU4_9HYPH</name>
<dbReference type="EMBL" id="QQBB01000002">
    <property type="protein sequence ID" value="RDI61256.1"/>
    <property type="molecule type" value="Genomic_DNA"/>
</dbReference>
<dbReference type="OrthoDB" id="315417at2"/>
<dbReference type="PROSITE" id="PS50125">
    <property type="entry name" value="GUANYLATE_CYCLASE_2"/>
    <property type="match status" value="1"/>
</dbReference>
<dbReference type="SMART" id="SM00448">
    <property type="entry name" value="REC"/>
    <property type="match status" value="1"/>
</dbReference>
<dbReference type="AlphaFoldDB" id="A0A370HRU4"/>
<dbReference type="PROSITE" id="PS50110">
    <property type="entry name" value="RESPONSE_REGULATORY"/>
    <property type="match status" value="1"/>
</dbReference>
<accession>A0A370HRU4</accession>